<dbReference type="PRINTS" id="PR00868">
    <property type="entry name" value="DNAPOLI"/>
</dbReference>
<name>A0A6J2JS22_BOMMA</name>
<protein>
    <submittedName>
        <fullName evidence="4">DNA polymerase nu-like</fullName>
    </submittedName>
</protein>
<dbReference type="Gene3D" id="1.20.1060.10">
    <property type="entry name" value="Taq DNA Polymerase, Chain T, domain 4"/>
    <property type="match status" value="1"/>
</dbReference>
<dbReference type="KEGG" id="bman:114244673"/>
<dbReference type="GO" id="GO:0003887">
    <property type="term" value="F:DNA-directed DNA polymerase activity"/>
    <property type="evidence" value="ECO:0007669"/>
    <property type="project" value="InterPro"/>
</dbReference>
<dbReference type="Gene3D" id="3.30.420.10">
    <property type="entry name" value="Ribonuclease H-like superfamily/Ribonuclease H"/>
    <property type="match status" value="1"/>
</dbReference>
<gene>
    <name evidence="4" type="primary">LOC114244673</name>
</gene>
<dbReference type="SUPFAM" id="SSF56672">
    <property type="entry name" value="DNA/RNA polymerases"/>
    <property type="match status" value="1"/>
</dbReference>
<evidence type="ECO:0000259" key="2">
    <source>
        <dbReference type="SMART" id="SM00482"/>
    </source>
</evidence>
<dbReference type="InterPro" id="IPR043502">
    <property type="entry name" value="DNA/RNA_pol_sf"/>
</dbReference>
<dbReference type="OrthoDB" id="275278at2759"/>
<dbReference type="GO" id="GO:0003677">
    <property type="term" value="F:DNA binding"/>
    <property type="evidence" value="ECO:0007669"/>
    <property type="project" value="InterPro"/>
</dbReference>
<dbReference type="CDD" id="cd08638">
    <property type="entry name" value="DNA_pol_A_theta"/>
    <property type="match status" value="1"/>
</dbReference>
<dbReference type="PANTHER" id="PTHR10133">
    <property type="entry name" value="DNA POLYMERASE I"/>
    <property type="match status" value="1"/>
</dbReference>
<dbReference type="Pfam" id="PF00476">
    <property type="entry name" value="DNA_pol_A"/>
    <property type="match status" value="1"/>
</dbReference>
<dbReference type="GO" id="GO:0006302">
    <property type="term" value="P:double-strand break repair"/>
    <property type="evidence" value="ECO:0007669"/>
    <property type="project" value="TreeGrafter"/>
</dbReference>
<dbReference type="InterPro" id="IPR036397">
    <property type="entry name" value="RNaseH_sf"/>
</dbReference>
<evidence type="ECO:0000313" key="3">
    <source>
        <dbReference type="Proteomes" id="UP000504629"/>
    </source>
</evidence>
<evidence type="ECO:0000256" key="1">
    <source>
        <dbReference type="ARBA" id="ARBA00022705"/>
    </source>
</evidence>
<dbReference type="RefSeq" id="XP_028032360.1">
    <property type="nucleotide sequence ID" value="XM_028176559.1"/>
</dbReference>
<dbReference type="Gene3D" id="3.30.70.370">
    <property type="match status" value="1"/>
</dbReference>
<dbReference type="Gene3D" id="1.10.150.20">
    <property type="entry name" value="5' to 3' exonuclease, C-terminal subdomain"/>
    <property type="match status" value="1"/>
</dbReference>
<keyword evidence="1" id="KW-0235">DNA replication</keyword>
<feature type="domain" description="DNA-directed DNA polymerase family A palm" evidence="2">
    <location>
        <begin position="542"/>
        <end position="750"/>
    </location>
</feature>
<dbReference type="AlphaFoldDB" id="A0A6J2JS22"/>
<proteinExistence type="predicted"/>
<keyword evidence="3" id="KW-1185">Reference proteome</keyword>
<dbReference type="InterPro" id="IPR001098">
    <property type="entry name" value="DNA-dir_DNA_pol_A_palm_dom"/>
</dbReference>
<dbReference type="GO" id="GO:0006261">
    <property type="term" value="P:DNA-templated DNA replication"/>
    <property type="evidence" value="ECO:0007669"/>
    <property type="project" value="InterPro"/>
</dbReference>
<dbReference type="PANTHER" id="PTHR10133:SF27">
    <property type="entry name" value="DNA POLYMERASE NU"/>
    <property type="match status" value="1"/>
</dbReference>
<dbReference type="SMART" id="SM00482">
    <property type="entry name" value="POLAc"/>
    <property type="match status" value="1"/>
</dbReference>
<accession>A0A6J2JS22</accession>
<sequence>MFDIDVLTTSDMVMALDQQVEERSFDYTDRAVCDLKNNKDEVALKKTKSKMKLKKKERKSLYLPEKANLRKQKYTKAVKNWLENVSVSDVGITDLINTRKSVEIAEKPDHFESAMEHIDSKKHSKKKVIQAKLANKDGIMKFSKPLNTELIENINHQEESMDSELNNKKMKSKFVAPIKSQIPVKEITYNLIDVNENTNDITQLSEVNNQTATVMLYYSNGFCQLSLHNTDDTCQPAGIIVHLADKFYVFKRKVGVKILKDFFKNNKLICYDGKDIIIYLANDGIECTECTNCNIIDVKIGSRLLDPDNPPENFSDVQKLLSFKPTYTVATECNLQKAAWYITILEESAELLLEALTKADLWNLFVNIEMKLLPIIAGMEHNGIKVDMVKLKSMEDVILNKLKEVEAECHSAAGKSFQINSTAQVRAILYDELGLDTKCHVKIRETVSKGAKSTSEAMLRSLVSVHSLPKLILEYRRLHKAHATFLSGVAQHAAHGLVRATWVQTAAATGRIASNNPNLQAIPKTPFSLSIFPDDAKKGGPSLSFRSVYVSRAGRSLLGADFRHVECRVFAHAAADAALTRALNSQDLFKVLAASWLNKPESDVNSEDRERTKRIVYASLYGAGSRKLMDILSISYEETLAVTASFNRTFPALKSFGRSVVSRCAQGGGKLATLCGRVRHFRNINSPDFTLRSQAERQAVNFVVQGSAADICKTAMVLTEARLRAAVPPVSARLLLQIHDELVWEVADEDIKRAAGIIKEVMEDCGRHCFLTIKLPVSISVGKNWGEMSEFEDF</sequence>
<evidence type="ECO:0000313" key="4">
    <source>
        <dbReference type="RefSeq" id="XP_028032360.1"/>
    </source>
</evidence>
<dbReference type="InterPro" id="IPR002298">
    <property type="entry name" value="DNA_polymerase_A"/>
</dbReference>
<reference evidence="4" key="1">
    <citation type="submission" date="2025-08" db="UniProtKB">
        <authorList>
            <consortium name="RefSeq"/>
        </authorList>
    </citation>
    <scope>IDENTIFICATION</scope>
    <source>
        <tissue evidence="4">Silk gland</tissue>
    </source>
</reference>
<organism evidence="3 4">
    <name type="scientific">Bombyx mandarina</name>
    <name type="common">Wild silk moth</name>
    <name type="synonym">Wild silkworm</name>
    <dbReference type="NCBI Taxonomy" id="7092"/>
    <lineage>
        <taxon>Eukaryota</taxon>
        <taxon>Metazoa</taxon>
        <taxon>Ecdysozoa</taxon>
        <taxon>Arthropoda</taxon>
        <taxon>Hexapoda</taxon>
        <taxon>Insecta</taxon>
        <taxon>Pterygota</taxon>
        <taxon>Neoptera</taxon>
        <taxon>Endopterygota</taxon>
        <taxon>Lepidoptera</taxon>
        <taxon>Glossata</taxon>
        <taxon>Ditrysia</taxon>
        <taxon>Bombycoidea</taxon>
        <taxon>Bombycidae</taxon>
        <taxon>Bombycinae</taxon>
        <taxon>Bombyx</taxon>
    </lineage>
</organism>
<dbReference type="Proteomes" id="UP000504629">
    <property type="component" value="Unplaced"/>
</dbReference>
<dbReference type="GeneID" id="114244673"/>